<dbReference type="Proteomes" id="UP000749559">
    <property type="component" value="Unassembled WGS sequence"/>
</dbReference>
<evidence type="ECO:0000313" key="1">
    <source>
        <dbReference type="EMBL" id="CAH1792972.1"/>
    </source>
</evidence>
<gene>
    <name evidence="1" type="ORF">OFUS_LOCUS17879</name>
</gene>
<protein>
    <submittedName>
        <fullName evidence="1">Uncharacterized protein</fullName>
    </submittedName>
</protein>
<accession>A0A8S4PEP5</accession>
<evidence type="ECO:0000313" key="2">
    <source>
        <dbReference type="Proteomes" id="UP000749559"/>
    </source>
</evidence>
<name>A0A8S4PEP5_OWEFU</name>
<organism evidence="1 2">
    <name type="scientific">Owenia fusiformis</name>
    <name type="common">Polychaete worm</name>
    <dbReference type="NCBI Taxonomy" id="6347"/>
    <lineage>
        <taxon>Eukaryota</taxon>
        <taxon>Metazoa</taxon>
        <taxon>Spiralia</taxon>
        <taxon>Lophotrochozoa</taxon>
        <taxon>Annelida</taxon>
        <taxon>Polychaeta</taxon>
        <taxon>Sedentaria</taxon>
        <taxon>Canalipalpata</taxon>
        <taxon>Sabellida</taxon>
        <taxon>Oweniida</taxon>
        <taxon>Oweniidae</taxon>
        <taxon>Owenia</taxon>
    </lineage>
</organism>
<dbReference type="EMBL" id="CAIIXF020000008">
    <property type="protein sequence ID" value="CAH1792972.1"/>
    <property type="molecule type" value="Genomic_DNA"/>
</dbReference>
<comment type="caution">
    <text evidence="1">The sequence shown here is derived from an EMBL/GenBank/DDBJ whole genome shotgun (WGS) entry which is preliminary data.</text>
</comment>
<reference evidence="1" key="1">
    <citation type="submission" date="2022-03" db="EMBL/GenBank/DDBJ databases">
        <authorList>
            <person name="Martin C."/>
        </authorList>
    </citation>
    <scope>NUCLEOTIDE SEQUENCE</scope>
</reference>
<proteinExistence type="predicted"/>
<sequence>MDGIMEIILKRNVLVKATLSKLFHDLQSARMAIDNKKENLHKKASEIARFLKDGILSKALERFSLPGSFSVDEDFDALRELKKEATSYCGCVHSSSYKGLFKEMEDLEKRSIRWSNTIQEARKIGPRKIRKGLRIAEKKSVIAARNARAFNYRLVHSRLPSLVTKTITSVSKVFRPMRQLWKKYGIEVITDVDFTRFNIKHPKD</sequence>
<keyword evidence="2" id="KW-1185">Reference proteome</keyword>
<dbReference type="AlphaFoldDB" id="A0A8S4PEP5"/>